<dbReference type="InterPro" id="IPR050612">
    <property type="entry name" value="Prok_Mopterin_Oxidored"/>
</dbReference>
<keyword evidence="7" id="KW-0560">Oxidoreductase</keyword>
<dbReference type="Pfam" id="PF00384">
    <property type="entry name" value="Molybdopterin"/>
    <property type="match status" value="1"/>
</dbReference>
<dbReference type="PROSITE" id="PS51318">
    <property type="entry name" value="TAT"/>
    <property type="match status" value="1"/>
</dbReference>
<gene>
    <name evidence="7" type="primary">dmsA_10</name>
    <name evidence="7" type="ORF">NCTC11938_05097</name>
</gene>
<name>A0A379GIM7_PROMI</name>
<protein>
    <submittedName>
        <fullName evidence="7">Dimethyl sulfoxide reductase chain A</fullName>
        <ecNumber evidence="7">1.8.5.3</ecNumber>
    </submittedName>
</protein>
<dbReference type="GO" id="GO:0051536">
    <property type="term" value="F:iron-sulfur cluster binding"/>
    <property type="evidence" value="ECO:0007669"/>
    <property type="project" value="UniProtKB-KW"/>
</dbReference>
<dbReference type="Gene3D" id="3.40.50.12440">
    <property type="match status" value="2"/>
</dbReference>
<dbReference type="Proteomes" id="UP000254191">
    <property type="component" value="Unassembled WGS sequence"/>
</dbReference>
<feature type="domain" description="4Fe-4S Mo/W bis-MGD-type" evidence="6">
    <location>
        <begin position="57"/>
        <end position="119"/>
    </location>
</feature>
<dbReference type="GO" id="GO:0016491">
    <property type="term" value="F:oxidoreductase activity"/>
    <property type="evidence" value="ECO:0007669"/>
    <property type="project" value="UniProtKB-KW"/>
</dbReference>
<dbReference type="PANTHER" id="PTHR43742:SF3">
    <property type="entry name" value="DIMETHYL SULFOXIDE REDUCTASE DMSA"/>
    <property type="match status" value="1"/>
</dbReference>
<organism evidence="7 8">
    <name type="scientific">Proteus mirabilis</name>
    <dbReference type="NCBI Taxonomy" id="584"/>
    <lineage>
        <taxon>Bacteria</taxon>
        <taxon>Pseudomonadati</taxon>
        <taxon>Pseudomonadota</taxon>
        <taxon>Gammaproteobacteria</taxon>
        <taxon>Enterobacterales</taxon>
        <taxon>Morganellaceae</taxon>
        <taxon>Proteus</taxon>
    </lineage>
</organism>
<dbReference type="PROSITE" id="PS51669">
    <property type="entry name" value="4FE4S_MOW_BIS_MGD"/>
    <property type="match status" value="1"/>
</dbReference>
<reference evidence="7 8" key="1">
    <citation type="submission" date="2018-06" db="EMBL/GenBank/DDBJ databases">
        <authorList>
            <consortium name="Pathogen Informatics"/>
            <person name="Doyle S."/>
        </authorList>
    </citation>
    <scope>NUCLEOTIDE SEQUENCE [LARGE SCALE GENOMIC DNA]</scope>
    <source>
        <strain evidence="7 8">NCTC11938</strain>
    </source>
</reference>
<keyword evidence="5" id="KW-0411">Iron-sulfur</keyword>
<keyword evidence="3" id="KW-0479">Metal-binding</keyword>
<proteinExistence type="predicted"/>
<evidence type="ECO:0000313" key="8">
    <source>
        <dbReference type="Proteomes" id="UP000254191"/>
    </source>
</evidence>
<keyword evidence="4" id="KW-0408">Iron</keyword>
<dbReference type="GO" id="GO:0009055">
    <property type="term" value="F:electron transfer activity"/>
    <property type="evidence" value="ECO:0007669"/>
    <property type="project" value="TreeGrafter"/>
</dbReference>
<dbReference type="PANTHER" id="PTHR43742">
    <property type="entry name" value="TRIMETHYLAMINE-N-OXIDE REDUCTASE"/>
    <property type="match status" value="1"/>
</dbReference>
<evidence type="ECO:0000256" key="5">
    <source>
        <dbReference type="ARBA" id="ARBA00023014"/>
    </source>
</evidence>
<dbReference type="GO" id="GO:0030151">
    <property type="term" value="F:molybdenum ion binding"/>
    <property type="evidence" value="ECO:0007669"/>
    <property type="project" value="TreeGrafter"/>
</dbReference>
<keyword evidence="2" id="KW-0500">Molybdenum</keyword>
<dbReference type="InterPro" id="IPR006656">
    <property type="entry name" value="Mopterin_OxRdtase"/>
</dbReference>
<dbReference type="InterPro" id="IPR006963">
    <property type="entry name" value="Mopterin_OxRdtase_4Fe-4S_dom"/>
</dbReference>
<dbReference type="SUPFAM" id="SSF53706">
    <property type="entry name" value="Formate dehydrogenase/DMSO reductase, domains 1-3"/>
    <property type="match status" value="1"/>
</dbReference>
<dbReference type="AlphaFoldDB" id="A0A379GIM7"/>
<evidence type="ECO:0000256" key="1">
    <source>
        <dbReference type="ARBA" id="ARBA00001942"/>
    </source>
</evidence>
<dbReference type="InterPro" id="IPR006311">
    <property type="entry name" value="TAT_signal"/>
</dbReference>
<comment type="cofactor">
    <cofactor evidence="1">
        <name>Mo-bis(molybdopterin guanine dinucleotide)</name>
        <dbReference type="ChEBI" id="CHEBI:60539"/>
    </cofactor>
</comment>
<evidence type="ECO:0000256" key="3">
    <source>
        <dbReference type="ARBA" id="ARBA00022723"/>
    </source>
</evidence>
<evidence type="ECO:0000259" key="6">
    <source>
        <dbReference type="PROSITE" id="PS51669"/>
    </source>
</evidence>
<evidence type="ECO:0000256" key="4">
    <source>
        <dbReference type="ARBA" id="ARBA00023004"/>
    </source>
</evidence>
<evidence type="ECO:0000256" key="2">
    <source>
        <dbReference type="ARBA" id="ARBA00022505"/>
    </source>
</evidence>
<dbReference type="GO" id="GO:0009061">
    <property type="term" value="P:anaerobic respiration"/>
    <property type="evidence" value="ECO:0007669"/>
    <property type="project" value="TreeGrafter"/>
</dbReference>
<evidence type="ECO:0000313" key="7">
    <source>
        <dbReference type="EMBL" id="SUC40795.1"/>
    </source>
</evidence>
<dbReference type="GO" id="GO:0030288">
    <property type="term" value="C:outer membrane-bounded periplasmic space"/>
    <property type="evidence" value="ECO:0007669"/>
    <property type="project" value="TreeGrafter"/>
</dbReference>
<dbReference type="SMART" id="SM00926">
    <property type="entry name" value="Molybdop_Fe4S4"/>
    <property type="match status" value="1"/>
</dbReference>
<dbReference type="EMBL" id="UGTS01000006">
    <property type="protein sequence ID" value="SUC40795.1"/>
    <property type="molecule type" value="Genomic_DNA"/>
</dbReference>
<dbReference type="EC" id="1.8.5.3" evidence="7"/>
<accession>A0A379GIM7</accession>
<dbReference type="Pfam" id="PF04879">
    <property type="entry name" value="Molybdop_Fe4S4"/>
    <property type="match status" value="1"/>
</dbReference>
<sequence length="329" mass="36782">MSIKKQEKRLANQEGMPLTRRHFVQASAALVSMPFFAQNAQANLDKSLPIANIDEKPATVVATCSTFDCGGKCDIRAHVKEGIVTRITTRPDADLDEQMPIMRACVRGRGYRKFTYHADRLKYPMKRVGKRGEGKFERISWDEATSLIADNVTRLTQQHGAASRFLTVNTAVTGGIFSGDTMMKKLFNLTGGYLPYYHSVSLGNTAKVTPYTYGVSKTGSSLDTLADTPLVILWGHNPNETIFGHTNHYFQKMKNNGTKFIVVDPRYSDTAQSLADQWIPLLPTTDNALMDAMMYVIVTENLHDKAFIDKYVLGFDEDHMPEGCQLTNH</sequence>